<dbReference type="PROSITE" id="PS51841">
    <property type="entry name" value="LTD"/>
    <property type="match status" value="2"/>
</dbReference>
<feature type="signal peptide" evidence="3">
    <location>
        <begin position="1"/>
        <end position="29"/>
    </location>
</feature>
<dbReference type="Pfam" id="PF00932">
    <property type="entry name" value="LTD"/>
    <property type="match status" value="2"/>
</dbReference>
<feature type="compositionally biased region" description="Low complexity" evidence="1">
    <location>
        <begin position="1171"/>
        <end position="1201"/>
    </location>
</feature>
<gene>
    <name evidence="5" type="ORF">GCM10011391_38200</name>
</gene>
<keyword evidence="2" id="KW-0472">Membrane</keyword>
<dbReference type="PANTHER" id="PTHR39441">
    <property type="entry name" value="DUF2252 DOMAIN-CONTAINING PROTEIN"/>
    <property type="match status" value="1"/>
</dbReference>
<sequence length="1265" mass="137092">MVSRAKKMRRLWKIVLSASILMTSLASLTQVVNVPNAKAANSSTVLIDEIFGGGGAKDAAPYNYDFVELYNPTDSPVKLDGWSLQYTNKDMNYKWKKTNLTGSIPAHGYYLIREHSDDPTVGMAKLPNPDASGDIDIDNHYGEAVLTENQTLLQDNTDPNKDPNHGAIADFVGFGKVGDIAYYKGSGPAPEATKKKSIERKAINSSHPNGFGLDPKPGEPGEFLGNGYDSGENSQDFTTVDSGSQAFAQNSESPVEPLIQGLADSVNNDVKMGSDTEVSSSDNTFKIHLTSGQVKDGPISTNYYSIVGLPNGLTSSAVGNTEDHSITFTIKGTSDQAVTSNIDLKVSLKASASTGAYGDSDAYGQSPIGGITLYHFTNKVTATPVDDSAEMGKNHTSISENNATFSLNLHVGQIKDGALDSSDYAVIGLPTGLSVAAKGNSKTNIVTFTLSGQAKQAVEDDTALSVVLKASAVTSGATNDSDTITGIILKRYSKPAVQSSTRTQSLIDELKSENAFDHNINFEYAKFNNMADSPADFFEGSAGLFYKDMGSIIDIPDSWLNHPDWKTWIEGDLHLTNMGFISDNNGQGLFALNDPDEAFIGPFYYDLIRFVTSLYLTRDGSNISNLSDDELQKVAMAFMDQYYHTLQSDFIDSKNIVTDYTSENLTGFVKEAMDQMVATNTQKSMLEDYTYIDSKGNRKFDISKTKLQQATFSDQKAILDHFQSYLESIDAASYKKINPNYFKIKDFAERVFVGTGSLGDKRYWLLLEGQTSSPNDDIILDIKQEKTSAVLKSSAVNSSDYPDYDSNDEAKRALTDFRTTVPDASKLTGELKSGKESYFIRPRSPYHGDYTDSALGDFRNKADVLNYVTTAAKVEANAQAAASRTGTTRYPNFVNYFVKAFPSESSWDDFALQLVHLSEDYYYQVNADYQAIKSDLTNDHLLSTPEQGKKANVLISEIYGGGGSEEGAPYNHDFVELYNPTASSVSLDGWSIQYTNKDLSAWEQTPLSGTIPAHGYYLVSEQSDDPSLGDNLPTPDASGNIDLDNHYGEVVLLSNQVMLKQQDPNQDANKKAVMDFVGYGNPSDVTYYEGRGPAPEATKKKSIGRKAINPKDPNGPGLDAKPGQLGELLGNGYNSKNNSADFTIVSKGSQADPKNSRSTIEPVIRDATPPNGSGTTNNNGSSSGSNGTNGDNGSHNGTTTSLNNNQSDGASGTSSTVPHTQLASKLPSTASYFPNIIFAGLLLVVVGSMILFFRWKKRMNRTKGL</sequence>
<feature type="compositionally biased region" description="Polar residues" evidence="1">
    <location>
        <begin position="1145"/>
        <end position="1159"/>
    </location>
</feature>
<feature type="transmembrane region" description="Helical" evidence="2">
    <location>
        <begin position="1232"/>
        <end position="1253"/>
    </location>
</feature>
<feature type="region of interest" description="Disordered" evidence="1">
    <location>
        <begin position="1145"/>
        <end position="1219"/>
    </location>
</feature>
<feature type="region of interest" description="Disordered" evidence="1">
    <location>
        <begin position="204"/>
        <end position="255"/>
    </location>
</feature>
<reference evidence="5" key="1">
    <citation type="journal article" date="2014" name="Int. J. Syst. Evol. Microbiol.">
        <title>Complete genome sequence of Corynebacterium casei LMG S-19264T (=DSM 44701T), isolated from a smear-ripened cheese.</title>
        <authorList>
            <consortium name="US DOE Joint Genome Institute (JGI-PGF)"/>
            <person name="Walter F."/>
            <person name="Albersmeier A."/>
            <person name="Kalinowski J."/>
            <person name="Ruckert C."/>
        </authorList>
    </citation>
    <scope>NUCLEOTIDE SEQUENCE</scope>
    <source>
        <strain evidence="5">CGMCC 1.15371</strain>
    </source>
</reference>
<organism evidence="5 6">
    <name type="scientific">Pullulanibacillus camelliae</name>
    <dbReference type="NCBI Taxonomy" id="1707096"/>
    <lineage>
        <taxon>Bacteria</taxon>
        <taxon>Bacillati</taxon>
        <taxon>Bacillota</taxon>
        <taxon>Bacilli</taxon>
        <taxon>Bacillales</taxon>
        <taxon>Sporolactobacillaceae</taxon>
        <taxon>Pullulanibacillus</taxon>
    </lineage>
</organism>
<accession>A0A8J2YN16</accession>
<dbReference type="EMBL" id="BMIR01000030">
    <property type="protein sequence ID" value="GGE55541.1"/>
    <property type="molecule type" value="Genomic_DNA"/>
</dbReference>
<dbReference type="Pfam" id="PF18683">
    <property type="entry name" value="ChiW_Ig_like"/>
    <property type="match status" value="2"/>
</dbReference>
<name>A0A8J2YN16_9BACL</name>
<feature type="domain" description="LTD" evidence="4">
    <location>
        <begin position="943"/>
        <end position="1081"/>
    </location>
</feature>
<keyword evidence="2" id="KW-0812">Transmembrane</keyword>
<dbReference type="InterPro" id="IPR018721">
    <property type="entry name" value="DUF2252"/>
</dbReference>
<feature type="chain" id="PRO_5038886910" description="LTD domain-containing protein" evidence="3">
    <location>
        <begin position="30"/>
        <end position="1265"/>
    </location>
</feature>
<dbReference type="InterPro" id="IPR011009">
    <property type="entry name" value="Kinase-like_dom_sf"/>
</dbReference>
<evidence type="ECO:0000256" key="1">
    <source>
        <dbReference type="SAM" id="MobiDB-lite"/>
    </source>
</evidence>
<dbReference type="InterPro" id="IPR041278">
    <property type="entry name" value="ChiW_Ig-like"/>
</dbReference>
<evidence type="ECO:0000313" key="6">
    <source>
        <dbReference type="Proteomes" id="UP000628775"/>
    </source>
</evidence>
<evidence type="ECO:0000313" key="5">
    <source>
        <dbReference type="EMBL" id="GGE55541.1"/>
    </source>
</evidence>
<keyword evidence="3" id="KW-0732">Signal</keyword>
<reference evidence="5" key="2">
    <citation type="submission" date="2020-09" db="EMBL/GenBank/DDBJ databases">
        <authorList>
            <person name="Sun Q."/>
            <person name="Zhou Y."/>
        </authorList>
    </citation>
    <scope>NUCLEOTIDE SEQUENCE</scope>
    <source>
        <strain evidence="5">CGMCC 1.15371</strain>
    </source>
</reference>
<dbReference type="InterPro" id="IPR001322">
    <property type="entry name" value="Lamin_tail_dom"/>
</dbReference>
<dbReference type="SUPFAM" id="SSF74853">
    <property type="entry name" value="Lamin A/C globular tail domain"/>
    <property type="match status" value="2"/>
</dbReference>
<feature type="compositionally biased region" description="Polar residues" evidence="1">
    <location>
        <begin position="231"/>
        <end position="253"/>
    </location>
</feature>
<feature type="compositionally biased region" description="Polar residues" evidence="1">
    <location>
        <begin position="1202"/>
        <end position="1219"/>
    </location>
</feature>
<dbReference type="Pfam" id="PF10009">
    <property type="entry name" value="DUF2252"/>
    <property type="match status" value="1"/>
</dbReference>
<evidence type="ECO:0000259" key="4">
    <source>
        <dbReference type="PROSITE" id="PS51841"/>
    </source>
</evidence>
<protein>
    <recommendedName>
        <fullName evidence="4">LTD domain-containing protein</fullName>
    </recommendedName>
</protein>
<evidence type="ECO:0000256" key="3">
    <source>
        <dbReference type="SAM" id="SignalP"/>
    </source>
</evidence>
<dbReference type="Proteomes" id="UP000628775">
    <property type="component" value="Unassembled WGS sequence"/>
</dbReference>
<keyword evidence="6" id="KW-1185">Reference proteome</keyword>
<dbReference type="AlphaFoldDB" id="A0A8J2YN16"/>
<dbReference type="PANTHER" id="PTHR39441:SF1">
    <property type="entry name" value="DUF2252 DOMAIN-CONTAINING PROTEIN"/>
    <property type="match status" value="1"/>
</dbReference>
<keyword evidence="2" id="KW-1133">Transmembrane helix</keyword>
<dbReference type="RefSeq" id="WP_188698664.1">
    <property type="nucleotide sequence ID" value="NZ_BMIR01000030.1"/>
</dbReference>
<comment type="caution">
    <text evidence="5">The sequence shown here is derived from an EMBL/GenBank/DDBJ whole genome shotgun (WGS) entry which is preliminary data.</text>
</comment>
<dbReference type="InterPro" id="IPR036415">
    <property type="entry name" value="Lamin_tail_dom_sf"/>
</dbReference>
<feature type="region of interest" description="Disordered" evidence="1">
    <location>
        <begin position="1088"/>
        <end position="1132"/>
    </location>
</feature>
<evidence type="ECO:0000256" key="2">
    <source>
        <dbReference type="SAM" id="Phobius"/>
    </source>
</evidence>
<feature type="domain" description="LTD" evidence="4">
    <location>
        <begin position="33"/>
        <end position="176"/>
    </location>
</feature>
<dbReference type="SUPFAM" id="SSF56112">
    <property type="entry name" value="Protein kinase-like (PK-like)"/>
    <property type="match status" value="1"/>
</dbReference>
<proteinExistence type="predicted"/>